<keyword evidence="1" id="KW-0614">Plasmid</keyword>
<organism evidence="1">
    <name type="scientific">Pyrococcus sp. 12/1</name>
    <dbReference type="NCBI Taxonomy" id="758582"/>
    <lineage>
        <taxon>Archaea</taxon>
        <taxon>Methanobacteriati</taxon>
        <taxon>Methanobacteriota</taxon>
        <taxon>Thermococci</taxon>
        <taxon>Thermococcales</taxon>
        <taxon>Thermococcaceae</taxon>
        <taxon>Pyrococcus</taxon>
    </lineage>
</organism>
<proteinExistence type="predicted"/>
<accession>D6MY13</accession>
<sequence length="169" mass="19937">MARSKAYPKRACIQVPRYAPNSLRGLLELIFPDHLLRQKIAETFLEEVRRRGREGFPEEEWLSFILKFLGNKELEEYYKSLLPRVKEGEISRTKLQKLIEEKAQELGLVEDGHNIFNVVKGQYVIVVHQLRKLGMVYKKEGRYYTSPHFGEVLETIGRFWKDWRAGLVD</sequence>
<name>D6MY13_9EURY</name>
<evidence type="ECO:0000313" key="1">
    <source>
        <dbReference type="EMBL" id="ADF80214.1"/>
    </source>
</evidence>
<protein>
    <submittedName>
        <fullName evidence="1">p12-7p</fullName>
    </submittedName>
</protein>
<geneLocation type="plasmid" evidence="1">
    <name>pP12-1</name>
</geneLocation>
<reference evidence="1" key="1">
    <citation type="journal article" date="2010" name="Nucleic Acids Res.">
        <title>Two novel families of plasmids from hyperthermophilic archaea encoding new families of replication proteins.</title>
        <authorList>
            <person name="Soler N."/>
            <person name="Marguet E."/>
            <person name="Cortez D."/>
            <person name="Desnoues N."/>
            <person name="Keller J."/>
            <person name="van Tilbeurgh H."/>
            <person name="Sezonov G."/>
            <person name="Forterre P."/>
        </authorList>
    </citation>
    <scope>NUCLEOTIDE SEQUENCE</scope>
    <source>
        <strain evidence="1">12/1</strain>
        <plasmid evidence="1">pP12-1</plasmid>
    </source>
</reference>
<dbReference type="EMBL" id="GU056178">
    <property type="protein sequence ID" value="ADF80214.1"/>
    <property type="molecule type" value="Genomic_DNA"/>
</dbReference>
<dbReference type="RefSeq" id="WP_013087931.1">
    <property type="nucleotide sequence ID" value="NC_014110.1"/>
</dbReference>
<gene>
    <name evidence="1" type="ORF">p12-7</name>
</gene>
<dbReference type="AlphaFoldDB" id="D6MY13"/>